<organism evidence="1 2">
    <name type="scientific">Lactococcus lactis</name>
    <dbReference type="NCBI Taxonomy" id="1358"/>
    <lineage>
        <taxon>Bacteria</taxon>
        <taxon>Bacillati</taxon>
        <taxon>Bacillota</taxon>
        <taxon>Bacilli</taxon>
        <taxon>Lactobacillales</taxon>
        <taxon>Streptococcaceae</taxon>
        <taxon>Lactococcus</taxon>
    </lineage>
</organism>
<dbReference type="EMBL" id="JAOWLY010000004">
    <property type="protein sequence ID" value="MDG4983511.1"/>
    <property type="molecule type" value="Genomic_DNA"/>
</dbReference>
<proteinExistence type="predicted"/>
<comment type="caution">
    <text evidence="1">The sequence shown here is derived from an EMBL/GenBank/DDBJ whole genome shotgun (WGS) entry which is preliminary data.</text>
</comment>
<gene>
    <name evidence="1" type="ORF">OGZ51_05040</name>
</gene>
<accession>A0A9X4S5J3</accession>
<reference evidence="1" key="2">
    <citation type="journal article" date="2023" name="Food Microbiol.">
        <title>Evaluation of the fermentation potential of lactic acid bacteria isolated from herbs, fruits and vegetables as starter cultures in nut-based milk alternatives.</title>
        <authorList>
            <person name="Huang W."/>
            <person name="Dong A."/>
            <person name="Pham H.T."/>
            <person name="Zhou C."/>
            <person name="Huo Z."/>
            <person name="Watjen A.P."/>
            <person name="Prakash S."/>
            <person name="Bang-Berthelsen C.H."/>
            <person name="Turner M.S."/>
        </authorList>
    </citation>
    <scope>NUCLEOTIDE SEQUENCE</scope>
    <source>
        <strain evidence="1">3</strain>
    </source>
</reference>
<dbReference type="AlphaFoldDB" id="A0A9X4S5J3"/>
<evidence type="ECO:0000313" key="1">
    <source>
        <dbReference type="EMBL" id="MDG4983511.1"/>
    </source>
</evidence>
<dbReference type="RefSeq" id="WP_270331766.1">
    <property type="nucleotide sequence ID" value="NZ_JAOWLY010000004.1"/>
</dbReference>
<reference evidence="1" key="1">
    <citation type="submission" date="2022-10" db="EMBL/GenBank/DDBJ databases">
        <authorList>
            <person name="Turner M.S."/>
            <person name="Huang W."/>
        </authorList>
    </citation>
    <scope>NUCLEOTIDE SEQUENCE</scope>
    <source>
        <strain evidence="1">3</strain>
    </source>
</reference>
<protein>
    <submittedName>
        <fullName evidence="1">Uncharacterized protein</fullName>
    </submittedName>
</protein>
<evidence type="ECO:0000313" key="2">
    <source>
        <dbReference type="Proteomes" id="UP001152614"/>
    </source>
</evidence>
<sequence>MSKKTEQEKQAKLLATSKKQCYWYEPWCILSRASAQRKVDKQGIVDDKEEEA</sequence>
<dbReference type="Proteomes" id="UP001152614">
    <property type="component" value="Unassembled WGS sequence"/>
</dbReference>
<name>A0A9X4S5J3_9LACT</name>